<feature type="compositionally biased region" description="Polar residues" evidence="1">
    <location>
        <begin position="41"/>
        <end position="59"/>
    </location>
</feature>
<dbReference type="OrthoDB" id="5852183at2759"/>
<proteinExistence type="predicted"/>
<accession>A0A0B1TGH7</accession>
<feature type="region of interest" description="Disordered" evidence="1">
    <location>
        <begin position="31"/>
        <end position="74"/>
    </location>
</feature>
<sequence>MLKKLNEAGKRFGLRINQKQTQFMKIAYSEGERMELEGSPTAETPSQGRPVNMQDSGRTGQEVGSKVRKAGRER</sequence>
<evidence type="ECO:0000256" key="1">
    <source>
        <dbReference type="SAM" id="MobiDB-lite"/>
    </source>
</evidence>
<evidence type="ECO:0000313" key="2">
    <source>
        <dbReference type="EMBL" id="KHJ95176.1"/>
    </source>
</evidence>
<evidence type="ECO:0000313" key="3">
    <source>
        <dbReference type="Proteomes" id="UP000053660"/>
    </source>
</evidence>
<dbReference type="Proteomes" id="UP000053660">
    <property type="component" value="Unassembled WGS sequence"/>
</dbReference>
<dbReference type="AlphaFoldDB" id="A0A0B1TGH7"/>
<reference evidence="2 3" key="1">
    <citation type="submission" date="2014-03" db="EMBL/GenBank/DDBJ databases">
        <title>Draft genome of the hookworm Oesophagostomum dentatum.</title>
        <authorList>
            <person name="Mitreva M."/>
        </authorList>
    </citation>
    <scope>NUCLEOTIDE SEQUENCE [LARGE SCALE GENOMIC DNA]</scope>
    <source>
        <strain evidence="2 3">OD-Hann</strain>
    </source>
</reference>
<organism evidence="2 3">
    <name type="scientific">Oesophagostomum dentatum</name>
    <name type="common">Nodular worm</name>
    <dbReference type="NCBI Taxonomy" id="61180"/>
    <lineage>
        <taxon>Eukaryota</taxon>
        <taxon>Metazoa</taxon>
        <taxon>Ecdysozoa</taxon>
        <taxon>Nematoda</taxon>
        <taxon>Chromadorea</taxon>
        <taxon>Rhabditida</taxon>
        <taxon>Rhabditina</taxon>
        <taxon>Rhabditomorpha</taxon>
        <taxon>Strongyloidea</taxon>
        <taxon>Strongylidae</taxon>
        <taxon>Oesophagostomum</taxon>
    </lineage>
</organism>
<keyword evidence="3" id="KW-1185">Reference proteome</keyword>
<dbReference type="EMBL" id="KN550053">
    <property type="protein sequence ID" value="KHJ95176.1"/>
    <property type="molecule type" value="Genomic_DNA"/>
</dbReference>
<gene>
    <name evidence="2" type="ORF">OESDEN_04883</name>
</gene>
<protein>
    <submittedName>
        <fullName evidence="2">Uncharacterized protein</fullName>
    </submittedName>
</protein>
<name>A0A0B1TGH7_OESDE</name>